<proteinExistence type="predicted"/>
<dbReference type="RefSeq" id="WP_207234170.1">
    <property type="nucleotide sequence ID" value="NZ_CP042431.1"/>
</dbReference>
<evidence type="ECO:0000313" key="3">
    <source>
        <dbReference type="Proteomes" id="UP000293874"/>
    </source>
</evidence>
<dbReference type="InterPro" id="IPR008928">
    <property type="entry name" value="6-hairpin_glycosidase_sf"/>
</dbReference>
<reference evidence="2 3" key="1">
    <citation type="submission" date="2019-02" db="EMBL/GenBank/DDBJ databases">
        <title>Genomic Encyclopedia of Type Strains, Phase IV (KMG-IV): sequencing the most valuable type-strain genomes for metagenomic binning, comparative biology and taxonomic classification.</title>
        <authorList>
            <person name="Goeker M."/>
        </authorList>
    </citation>
    <scope>NUCLEOTIDE SEQUENCE [LARGE SCALE GENOMIC DNA]</scope>
    <source>
        <strain evidence="2 3">DSM 18116</strain>
    </source>
</reference>
<evidence type="ECO:0000313" key="2">
    <source>
        <dbReference type="EMBL" id="RZS74552.1"/>
    </source>
</evidence>
<organism evidence="2 3">
    <name type="scientific">Pseudobacter ginsenosidimutans</name>
    <dbReference type="NCBI Taxonomy" id="661488"/>
    <lineage>
        <taxon>Bacteria</taxon>
        <taxon>Pseudomonadati</taxon>
        <taxon>Bacteroidota</taxon>
        <taxon>Chitinophagia</taxon>
        <taxon>Chitinophagales</taxon>
        <taxon>Chitinophagaceae</taxon>
        <taxon>Pseudobacter</taxon>
    </lineage>
</organism>
<evidence type="ECO:0000256" key="1">
    <source>
        <dbReference type="SAM" id="SignalP"/>
    </source>
</evidence>
<dbReference type="AlphaFoldDB" id="A0A4Q7N067"/>
<protein>
    <recommendedName>
        <fullName evidence="4">Glycerophosphoryl diester phosphodiesterase</fullName>
    </recommendedName>
</protein>
<feature type="chain" id="PRO_5020392893" description="Glycerophosphoryl diester phosphodiesterase" evidence="1">
    <location>
        <begin position="25"/>
        <end position="872"/>
    </location>
</feature>
<dbReference type="EMBL" id="SGXA01000001">
    <property type="protein sequence ID" value="RZS74552.1"/>
    <property type="molecule type" value="Genomic_DNA"/>
</dbReference>
<gene>
    <name evidence="2" type="ORF">EV199_0400</name>
</gene>
<keyword evidence="3" id="KW-1185">Reference proteome</keyword>
<sequence>MIKNRTYLSLPTLLVVLFSSQIFAQQEEGSKAVLSSSSLQLEWKKSKNGWQLQQLGIKQAGKWTKLPGPSGEYTVLYSPSKPDSVPAPVLDEQGKEVMIPEPQYRYILPPWKQAILPVAMNKAGEATRFFPDLLKKQKGILQFSQELKEAVVTATWKMDPQFSGDIVVDMTLTARKDGYFSIASPSLAIVDPEELDWAMVPGHFQGKTIEKDFVKAFGYGQGIPALPVVTRERTASTLSPLVSTKKGITMAVIPEPGTSRDPWEYDHSTQNTWQLGLSVMNREAQLTPVAWHPVLGEKGSYLKTGEAVHFSFRYTIKADDWFAVYKHAANDIYRLSDFLKLKQTKQSLTNRILRLHQYVIDDSSSKWRTEQYKGLTIGAQDYRGGVYGGEGDAIKNADYGAMWMLARITNDSVLQKTRLPFARNFKLAQQDKDPGFFHGAAAGQYYLPGSKRFTEEWGPYVEPIGTTYYVLMDAGNILLFHPTDTAIRNEVRAAADRLLAWMGADGQWQLAWDHATQQPLFNDLQDLRPTFYGLVIAYKLLGDKKYLQAAIKGAQWYISNAVNKGQFTGVCGDTRFAPDFATGQSAQALLDLYDITKDPKHLQAAIATAKLYTTSVYTHPIPSTAPKMVRGVSRQDWEISQAGLSFEHGGSFGSATLRGPILLASHAGMFVRMYSLTKDSIFLTMARAAALGRDAFVDSATSVASYYWDVMNRGAGPYPHHAWWQIGWITDYLLSEAKLRSNGKLEFPRGWITPKVGPHQSYGFRPGNIYGAKAELLLRDGMLQNASPYLDYFGAISREEKKLFLLLLNNDDETLHPTIQIDYSKILDNKILQPNKVQLITTDGRRTALSGTNHWNLNIPAYGLQVIEIHFE</sequence>
<dbReference type="SUPFAM" id="SSF48208">
    <property type="entry name" value="Six-hairpin glycosidases"/>
    <property type="match status" value="1"/>
</dbReference>
<feature type="signal peptide" evidence="1">
    <location>
        <begin position="1"/>
        <end position="24"/>
    </location>
</feature>
<evidence type="ECO:0008006" key="4">
    <source>
        <dbReference type="Google" id="ProtNLM"/>
    </source>
</evidence>
<keyword evidence="1" id="KW-0732">Signal</keyword>
<name>A0A4Q7N067_9BACT</name>
<dbReference type="Gene3D" id="1.50.10.20">
    <property type="match status" value="1"/>
</dbReference>
<dbReference type="GO" id="GO:0005975">
    <property type="term" value="P:carbohydrate metabolic process"/>
    <property type="evidence" value="ECO:0007669"/>
    <property type="project" value="InterPro"/>
</dbReference>
<dbReference type="Proteomes" id="UP000293874">
    <property type="component" value="Unassembled WGS sequence"/>
</dbReference>
<accession>A0A4Q7N067</accession>
<comment type="caution">
    <text evidence="2">The sequence shown here is derived from an EMBL/GenBank/DDBJ whole genome shotgun (WGS) entry which is preliminary data.</text>
</comment>